<evidence type="ECO:0000256" key="3">
    <source>
        <dbReference type="ARBA" id="ARBA00022827"/>
    </source>
</evidence>
<dbReference type="SUPFAM" id="SSF54373">
    <property type="entry name" value="FAD-linked reductases, C-terminal domain"/>
    <property type="match status" value="1"/>
</dbReference>
<feature type="transmembrane region" description="Helical" evidence="6">
    <location>
        <begin position="6"/>
        <end position="25"/>
    </location>
</feature>
<dbReference type="PANTHER" id="PTHR13789">
    <property type="entry name" value="MONOOXYGENASE"/>
    <property type="match status" value="1"/>
</dbReference>
<dbReference type="EMBL" id="NKCI01000071">
    <property type="protein sequence ID" value="RSL58713.1"/>
    <property type="molecule type" value="Genomic_DNA"/>
</dbReference>
<sequence length="457" mass="50352">MAQPSLGHLSIIVIGAGFGGLAAGIELASRGAQVRIFESYSDMKKQGDVIQIPANATRLMAKWEGVLDDIFSASACPDTIAILNKDGKLLLNQELHTNFDGYPNLYSRRGGVQQRMLDYAVSLGVDINFGTPVTEISETDDLVAVVAGGKRWEADAIIGADGVHSKSRRHILGETAKAKKSGFAVYRSWFSLDFLRQDPVTEELATSEKDLFKIWIAEDTHAILTTNRAAKAATCFVTHKDLSDISEDWHVKGEVDGMLACVQGWDKQLRHIIEKIPPEHLIDHKLLWRDPVPNWVSTGGRVCLVGDAAHPHLATSGTGAAQAIEDAACIAVLLQQTGPDTDIPLAFRAYQKLRYERTSLTQRMGWETRHVWHNTDWEAVAANPSMLKFPQPEWLLGSDASKYAEENFQAVKSHIQSGTSFTSTNVPPGHVHEDWTIEQMLALEGNGAGKEFYQTRD</sequence>
<dbReference type="Proteomes" id="UP000288168">
    <property type="component" value="Unassembled WGS sequence"/>
</dbReference>
<accession>A0A428Q0D2</accession>
<dbReference type="GO" id="GO:0004497">
    <property type="term" value="F:monooxygenase activity"/>
    <property type="evidence" value="ECO:0007669"/>
    <property type="project" value="UniProtKB-KW"/>
</dbReference>
<keyword evidence="5" id="KW-0503">Monooxygenase</keyword>
<dbReference type="Pfam" id="PF01494">
    <property type="entry name" value="FAD_binding_3"/>
    <property type="match status" value="1"/>
</dbReference>
<evidence type="ECO:0000256" key="6">
    <source>
        <dbReference type="SAM" id="Phobius"/>
    </source>
</evidence>
<feature type="domain" description="FAD-binding" evidence="7">
    <location>
        <begin position="10"/>
        <end position="334"/>
    </location>
</feature>
<dbReference type="InterPro" id="IPR036188">
    <property type="entry name" value="FAD/NAD-bd_sf"/>
</dbReference>
<proteinExistence type="inferred from homology"/>
<evidence type="ECO:0000256" key="1">
    <source>
        <dbReference type="ARBA" id="ARBA00007992"/>
    </source>
</evidence>
<keyword evidence="6" id="KW-0812">Transmembrane</keyword>
<keyword evidence="6" id="KW-1133">Transmembrane helix</keyword>
<keyword evidence="4" id="KW-0560">Oxidoreductase</keyword>
<dbReference type="InterPro" id="IPR002938">
    <property type="entry name" value="FAD-bd"/>
</dbReference>
<dbReference type="AlphaFoldDB" id="A0A428Q0D2"/>
<organism evidence="8 9">
    <name type="scientific">Fusarium duplospermum</name>
    <dbReference type="NCBI Taxonomy" id="1325734"/>
    <lineage>
        <taxon>Eukaryota</taxon>
        <taxon>Fungi</taxon>
        <taxon>Dikarya</taxon>
        <taxon>Ascomycota</taxon>
        <taxon>Pezizomycotina</taxon>
        <taxon>Sordariomycetes</taxon>
        <taxon>Hypocreomycetidae</taxon>
        <taxon>Hypocreales</taxon>
        <taxon>Nectriaceae</taxon>
        <taxon>Fusarium</taxon>
        <taxon>Fusarium solani species complex</taxon>
    </lineage>
</organism>
<evidence type="ECO:0000313" key="9">
    <source>
        <dbReference type="Proteomes" id="UP000288168"/>
    </source>
</evidence>
<evidence type="ECO:0000256" key="2">
    <source>
        <dbReference type="ARBA" id="ARBA00022630"/>
    </source>
</evidence>
<dbReference type="STRING" id="1325734.A0A428Q0D2"/>
<evidence type="ECO:0000259" key="7">
    <source>
        <dbReference type="Pfam" id="PF01494"/>
    </source>
</evidence>
<dbReference type="OrthoDB" id="16820at2759"/>
<comment type="similarity">
    <text evidence="1">Belongs to the paxM FAD-dependent monooxygenase family.</text>
</comment>
<keyword evidence="2" id="KW-0285">Flavoprotein</keyword>
<dbReference type="Gene3D" id="3.50.50.60">
    <property type="entry name" value="FAD/NAD(P)-binding domain"/>
    <property type="match status" value="1"/>
</dbReference>
<keyword evidence="3" id="KW-0274">FAD</keyword>
<evidence type="ECO:0000256" key="5">
    <source>
        <dbReference type="ARBA" id="ARBA00023033"/>
    </source>
</evidence>
<dbReference type="PANTHER" id="PTHR13789:SF236">
    <property type="entry name" value="MONOOXYGENASE, PUTATIVE (AFU_ORTHOLOGUE AFUA_6G12060)-RELATED"/>
    <property type="match status" value="1"/>
</dbReference>
<dbReference type="SUPFAM" id="SSF51905">
    <property type="entry name" value="FAD/NAD(P)-binding domain"/>
    <property type="match status" value="1"/>
</dbReference>
<keyword evidence="9" id="KW-1185">Reference proteome</keyword>
<keyword evidence="6" id="KW-0472">Membrane</keyword>
<dbReference type="GO" id="GO:0071949">
    <property type="term" value="F:FAD binding"/>
    <property type="evidence" value="ECO:0007669"/>
    <property type="project" value="InterPro"/>
</dbReference>
<name>A0A428Q0D2_9HYPO</name>
<protein>
    <recommendedName>
        <fullName evidence="7">FAD-binding domain-containing protein</fullName>
    </recommendedName>
</protein>
<comment type="caution">
    <text evidence="8">The sequence shown here is derived from an EMBL/GenBank/DDBJ whole genome shotgun (WGS) entry which is preliminary data.</text>
</comment>
<dbReference type="InterPro" id="IPR050493">
    <property type="entry name" value="FAD-dep_Monooxygenase_BioMet"/>
</dbReference>
<dbReference type="PRINTS" id="PR00420">
    <property type="entry name" value="RNGMNOXGNASE"/>
</dbReference>
<gene>
    <name evidence="8" type="ORF">CEP54_007605</name>
</gene>
<evidence type="ECO:0000313" key="8">
    <source>
        <dbReference type="EMBL" id="RSL58713.1"/>
    </source>
</evidence>
<reference evidence="8 9" key="1">
    <citation type="submission" date="2017-06" db="EMBL/GenBank/DDBJ databases">
        <title>Comparative genomic analysis of Ambrosia Fusariam Clade fungi.</title>
        <authorList>
            <person name="Stajich J.E."/>
            <person name="Carrillo J."/>
            <person name="Kijimoto T."/>
            <person name="Eskalen A."/>
            <person name="O'Donnell K."/>
            <person name="Kasson M."/>
        </authorList>
    </citation>
    <scope>NUCLEOTIDE SEQUENCE [LARGE SCALE GENOMIC DNA]</scope>
    <source>
        <strain evidence="8 9">NRRL62584</strain>
    </source>
</reference>
<evidence type="ECO:0000256" key="4">
    <source>
        <dbReference type="ARBA" id="ARBA00023002"/>
    </source>
</evidence>